<keyword evidence="1" id="KW-0732">Signal</keyword>
<evidence type="ECO:0000256" key="1">
    <source>
        <dbReference type="SAM" id="SignalP"/>
    </source>
</evidence>
<dbReference type="Proteomes" id="UP000050424">
    <property type="component" value="Unassembled WGS sequence"/>
</dbReference>
<protein>
    <recommendedName>
        <fullName evidence="4">CBM-cenC domain-containing protein</fullName>
    </recommendedName>
</protein>
<dbReference type="EMBL" id="LKCW01000221">
    <property type="protein sequence ID" value="KPM36027.1"/>
    <property type="molecule type" value="Genomic_DNA"/>
</dbReference>
<sequence length="206" mass="22036">MAIIKVFAAFAALNFLGANAGPCKPALSTPTTTISSSTSSTSSPLSTCTVDASNKSTSSSFEEADGWNFSTNGNAAIEVENTDEARCGERAVVARIRSTTGTAGFQQTPLNLEENIEYLLSYYWALSASQTIQPGDCIIEHFISDQSFRTNSLTATGPGYHQYTAILVRAASDPNPTLQIRLACRGASEPKLFYIDDVTFTPQAPR</sequence>
<evidence type="ECO:0000313" key="2">
    <source>
        <dbReference type="EMBL" id="KPM36027.1"/>
    </source>
</evidence>
<comment type="caution">
    <text evidence="2">The sequence shown here is derived from an EMBL/GenBank/DDBJ whole genome shotgun (WGS) entry which is preliminary data.</text>
</comment>
<organism evidence="2 3">
    <name type="scientific">Neonectria ditissima</name>
    <dbReference type="NCBI Taxonomy" id="78410"/>
    <lineage>
        <taxon>Eukaryota</taxon>
        <taxon>Fungi</taxon>
        <taxon>Dikarya</taxon>
        <taxon>Ascomycota</taxon>
        <taxon>Pezizomycotina</taxon>
        <taxon>Sordariomycetes</taxon>
        <taxon>Hypocreomycetidae</taxon>
        <taxon>Hypocreales</taxon>
        <taxon>Nectriaceae</taxon>
        <taxon>Neonectria</taxon>
    </lineage>
</organism>
<feature type="chain" id="PRO_5006134966" description="CBM-cenC domain-containing protein" evidence="1">
    <location>
        <begin position="21"/>
        <end position="206"/>
    </location>
</feature>
<proteinExistence type="predicted"/>
<keyword evidence="3" id="KW-1185">Reference proteome</keyword>
<evidence type="ECO:0000313" key="3">
    <source>
        <dbReference type="Proteomes" id="UP000050424"/>
    </source>
</evidence>
<gene>
    <name evidence="2" type="ORF">AK830_g10533</name>
</gene>
<reference evidence="2 3" key="1">
    <citation type="submission" date="2015-09" db="EMBL/GenBank/DDBJ databases">
        <title>Draft genome of a European isolate of the apple canker pathogen Neonectria ditissima.</title>
        <authorList>
            <person name="Gomez-Cortecero A."/>
            <person name="Harrison R.J."/>
            <person name="Armitage A.D."/>
        </authorList>
    </citation>
    <scope>NUCLEOTIDE SEQUENCE [LARGE SCALE GENOMIC DNA]</scope>
    <source>
        <strain evidence="2 3">R09/05</strain>
    </source>
</reference>
<dbReference type="AlphaFoldDB" id="A0A0P7APT5"/>
<evidence type="ECO:0008006" key="4">
    <source>
        <dbReference type="Google" id="ProtNLM"/>
    </source>
</evidence>
<name>A0A0P7APT5_9HYPO</name>
<dbReference type="Gene3D" id="2.60.120.260">
    <property type="entry name" value="Galactose-binding domain-like"/>
    <property type="match status" value="1"/>
</dbReference>
<feature type="signal peptide" evidence="1">
    <location>
        <begin position="1"/>
        <end position="20"/>
    </location>
</feature>
<accession>A0A0P7APT5</accession>